<feature type="compositionally biased region" description="Basic and acidic residues" evidence="1">
    <location>
        <begin position="283"/>
        <end position="299"/>
    </location>
</feature>
<gene>
    <name evidence="2" type="ORF">ABT322_29070</name>
</gene>
<feature type="region of interest" description="Disordered" evidence="1">
    <location>
        <begin position="522"/>
        <end position="548"/>
    </location>
</feature>
<feature type="region of interest" description="Disordered" evidence="1">
    <location>
        <begin position="277"/>
        <end position="299"/>
    </location>
</feature>
<proteinExistence type="predicted"/>
<dbReference type="RefSeq" id="WP_350721529.1">
    <property type="nucleotide sequence ID" value="NZ_JBEPCO010000027.1"/>
</dbReference>
<feature type="region of interest" description="Disordered" evidence="1">
    <location>
        <begin position="36"/>
        <end position="55"/>
    </location>
</feature>
<dbReference type="InterPro" id="IPR028994">
    <property type="entry name" value="Integrin_alpha_N"/>
</dbReference>
<comment type="caution">
    <text evidence="2">The sequence shown here is derived from an EMBL/GenBank/DDBJ whole genome shotgun (WGS) entry which is preliminary data.</text>
</comment>
<dbReference type="Proteomes" id="UP001490330">
    <property type="component" value="Unassembled WGS sequence"/>
</dbReference>
<reference evidence="2 3" key="1">
    <citation type="submission" date="2024-06" db="EMBL/GenBank/DDBJ databases">
        <title>The Natural Products Discovery Center: Release of the First 8490 Sequenced Strains for Exploring Actinobacteria Biosynthetic Diversity.</title>
        <authorList>
            <person name="Kalkreuter E."/>
            <person name="Kautsar S.A."/>
            <person name="Yang D."/>
            <person name="Bader C.D."/>
            <person name="Teijaro C.N."/>
            <person name="Fluegel L."/>
            <person name="Davis C.M."/>
            <person name="Simpson J.R."/>
            <person name="Lauterbach L."/>
            <person name="Steele A.D."/>
            <person name="Gui C."/>
            <person name="Meng S."/>
            <person name="Li G."/>
            <person name="Viehrig K."/>
            <person name="Ye F."/>
            <person name="Su P."/>
            <person name="Kiefer A.F."/>
            <person name="Nichols A."/>
            <person name="Cepeda A.J."/>
            <person name="Yan W."/>
            <person name="Fan B."/>
            <person name="Jiang Y."/>
            <person name="Adhikari A."/>
            <person name="Zheng C.-J."/>
            <person name="Schuster L."/>
            <person name="Cowan T.M."/>
            <person name="Smanski M.J."/>
            <person name="Chevrette M.G."/>
            <person name="De Carvalho L.P.S."/>
            <person name="Shen B."/>
        </authorList>
    </citation>
    <scope>NUCLEOTIDE SEQUENCE [LARGE SCALE GENOMIC DNA]</scope>
    <source>
        <strain evidence="2 3">NPDC000632</strain>
    </source>
</reference>
<evidence type="ECO:0000313" key="2">
    <source>
        <dbReference type="EMBL" id="MER6907707.1"/>
    </source>
</evidence>
<dbReference type="EMBL" id="JBEPCV010000035">
    <property type="protein sequence ID" value="MER6907707.1"/>
    <property type="molecule type" value="Genomic_DNA"/>
</dbReference>
<feature type="compositionally biased region" description="Low complexity" evidence="1">
    <location>
        <begin position="531"/>
        <end position="544"/>
    </location>
</feature>
<organism evidence="2 3">
    <name type="scientific">Streptomyces flaveolus</name>
    <dbReference type="NCBI Taxonomy" id="67297"/>
    <lineage>
        <taxon>Bacteria</taxon>
        <taxon>Bacillati</taxon>
        <taxon>Actinomycetota</taxon>
        <taxon>Actinomycetes</taxon>
        <taxon>Kitasatosporales</taxon>
        <taxon>Streptomycetaceae</taxon>
        <taxon>Streptomyces</taxon>
    </lineage>
</organism>
<accession>A0ABV1VMJ9</accession>
<evidence type="ECO:0000256" key="1">
    <source>
        <dbReference type="SAM" id="MobiDB-lite"/>
    </source>
</evidence>
<sequence length="1036" mass="109244">MTTTRPKRPRRRIRIWVAASVAAVVTATGLAVLPQLGEDDREPVESAPAAAPGTPLDETAAMREARGTGKRVEATAMRTTHDTTYANPDGTFTLDQATAPVRVRTASGSWTAIDASLKSDGKGGLSTKATTGALTFSAGTVPAADDGDHRDTDRAARAAGRAALDATPPAAGSLVRFTTAGHTVVLDWPQQLPAPRVAGVRALYPEVLPGVDLLLTAKNDGFAQSWIVKSREAAANPAVRTLALSVSSPTLTLKRNAAGGLTGTDASGTEVVTAPTPVMWDSSGRKDSTGDEGAAPDRENLPGGLAALHALEGPEPGTHSALVDAELEGSTLTLRPDTRLLDDPKTTYPVFIDPSINGHTQAWTLAYKRYATSNFWNGAGFNGGTDEARAGYENQSGGTGRSFFRVGWTLKGAIIKSSTFRLYETHSWSCSKRSVELWLTGGISSSTTWNNQPSWSDQLDARSEAHGYSSSCPDDYIGFDAKAAAVKANTSGWSNITLGVRAASETDVYAWKKFKDTPVLSTTYNRPPSTPGSLTTSPGGSCSTKSPGPVLGIGDVTVSAKATDPDGNLDGVRLKIWQTSPSGGPVLYDAEPTLSSTGAVSRRITAATFPANSVRTYAYQARARDSENAYSAYSATCYFTVDSGKPNPPTLSSTVWPEWEDQEQWGPATGTAGRITFSGGGNDVADYWYSVDTTSYDKKATLAGGVWYVDFKPVHAGPNVIYAKTKDKAGNWSDRTVFLTYAKPRDSLDGPGDTTGDQLPDLFVVDGNGDLRLYANLAKGDVNYSLDAAGQAEGKVERGYWTGALITHNGDYWGADGLQDLIARMPDGKLWIYPGNGLGGVDVARRTEMLLPAGSPDPADLSQIVSVGDIDGDRKPDMLGTVGDAIWAFLGYTGGSVSKSVRMSSSPWLERDIVSAGDHNKDGAVDLVYRTYASNRLLIRFGKKEGNGTSLTSLAAAVNSLTGKDEVYGTGGWDATNVRLLTGTPDADGDGIPDMWAVMGSDVARFYPGGAQVHGTPVEIVSASDGVGWHNKKAIG</sequence>
<name>A0ABV1VMJ9_9ACTN</name>
<evidence type="ECO:0000313" key="3">
    <source>
        <dbReference type="Proteomes" id="UP001490330"/>
    </source>
</evidence>
<dbReference type="SUPFAM" id="SSF69318">
    <property type="entry name" value="Integrin alpha N-terminal domain"/>
    <property type="match status" value="1"/>
</dbReference>
<protein>
    <submittedName>
        <fullName evidence="2">VCBS repeat-containing protein</fullName>
    </submittedName>
</protein>
<keyword evidence="3" id="KW-1185">Reference proteome</keyword>